<organism evidence="1 2">
    <name type="scientific">Lactuca saligna</name>
    <name type="common">Willowleaf lettuce</name>
    <dbReference type="NCBI Taxonomy" id="75948"/>
    <lineage>
        <taxon>Eukaryota</taxon>
        <taxon>Viridiplantae</taxon>
        <taxon>Streptophyta</taxon>
        <taxon>Embryophyta</taxon>
        <taxon>Tracheophyta</taxon>
        <taxon>Spermatophyta</taxon>
        <taxon>Magnoliopsida</taxon>
        <taxon>eudicotyledons</taxon>
        <taxon>Gunneridae</taxon>
        <taxon>Pentapetalae</taxon>
        <taxon>asterids</taxon>
        <taxon>campanulids</taxon>
        <taxon>Asterales</taxon>
        <taxon>Asteraceae</taxon>
        <taxon>Cichorioideae</taxon>
        <taxon>Cichorieae</taxon>
        <taxon>Lactucinae</taxon>
        <taxon>Lactuca</taxon>
    </lineage>
</organism>
<keyword evidence="2" id="KW-1185">Reference proteome</keyword>
<dbReference type="AlphaFoldDB" id="A0AA35YFK7"/>
<name>A0AA35YFK7_LACSI</name>
<reference evidence="1" key="1">
    <citation type="submission" date="2023-04" db="EMBL/GenBank/DDBJ databases">
        <authorList>
            <person name="Vijverberg K."/>
            <person name="Xiong W."/>
            <person name="Schranz E."/>
        </authorList>
    </citation>
    <scope>NUCLEOTIDE SEQUENCE</scope>
</reference>
<dbReference type="Proteomes" id="UP001177003">
    <property type="component" value="Chromosome 2"/>
</dbReference>
<evidence type="ECO:0000313" key="1">
    <source>
        <dbReference type="EMBL" id="CAI9273030.1"/>
    </source>
</evidence>
<dbReference type="EMBL" id="OX465078">
    <property type="protein sequence ID" value="CAI9273030.1"/>
    <property type="molecule type" value="Genomic_DNA"/>
</dbReference>
<sequence>MLITRLARSFGILQRREVAMLTIELGQYFSPLLSKHANIVMDNGFGNYSITNDYPRNQPGRWVKQQTCDADDDEPPVIPTEDELPMNLYNVALRRYHDNLGGGVNYIDLHLYILMQDMSLQRPSEFPVHILISFHGTSYGRSNKVVLAVVEVEDIMWRSDLSFLIEVD</sequence>
<evidence type="ECO:0000313" key="2">
    <source>
        <dbReference type="Proteomes" id="UP001177003"/>
    </source>
</evidence>
<accession>A0AA35YFK7</accession>
<protein>
    <submittedName>
        <fullName evidence="1">Uncharacterized protein</fullName>
    </submittedName>
</protein>
<proteinExistence type="predicted"/>
<gene>
    <name evidence="1" type="ORF">LSALG_LOCUS13200</name>
</gene>